<dbReference type="InterPro" id="IPR001173">
    <property type="entry name" value="Glyco_trans_2-like"/>
</dbReference>
<keyword evidence="3" id="KW-1185">Reference proteome</keyword>
<keyword evidence="2" id="KW-0808">Transferase</keyword>
<dbReference type="AlphaFoldDB" id="A0A1H8DI98"/>
<dbReference type="Proteomes" id="UP000199585">
    <property type="component" value="Unassembled WGS sequence"/>
</dbReference>
<sequence length="337" mass="37595">MSTTAPTITVVLATYNGERFIEEQLQSLLDQTRQPDEVIVSDDASDDATIEIVDKYLVQFKCLTVFLKNNTPKGFRKNFADAAAQATSDFIAFCDQDDVWEPEKLAICSAHLDDTDVFMVVHQSTLIDADGLQIGIFHQGIESTQKIGPFSRDLWSVYAGFSTVVRSSFFKCLPFEQFPRDYIAPQHRLAHDRWTHAMAQICGCTVEIAAPLVRYRQHGANVYGAGTAKAPALKSRSALAAKNAAYIEYVDDLTDILKNLSNSSLLQSPLCDRDRSNGILCQAAKEVRNRQDIYKSFRIYAPLLVVRNLLNGTYQDVVTGNFRKSSFLRDVSSVVSP</sequence>
<reference evidence="2 3" key="1">
    <citation type="submission" date="2016-10" db="EMBL/GenBank/DDBJ databases">
        <authorList>
            <person name="de Groot N.N."/>
        </authorList>
    </citation>
    <scope>NUCLEOTIDE SEQUENCE [LARGE SCALE GENOMIC DNA]</scope>
    <source>
        <strain evidence="2 3">DSM 16213</strain>
    </source>
</reference>
<dbReference type="RefSeq" id="WP_089901618.1">
    <property type="nucleotide sequence ID" value="NZ_FOCI01000008.1"/>
</dbReference>
<dbReference type="GO" id="GO:0016758">
    <property type="term" value="F:hexosyltransferase activity"/>
    <property type="evidence" value="ECO:0007669"/>
    <property type="project" value="UniProtKB-ARBA"/>
</dbReference>
<dbReference type="PANTHER" id="PTHR22916:SF3">
    <property type="entry name" value="UDP-GLCNAC:BETAGAL BETA-1,3-N-ACETYLGLUCOSAMINYLTRANSFERASE-LIKE PROTEIN 1"/>
    <property type="match status" value="1"/>
</dbReference>
<organism evidence="2 3">
    <name type="scientific">Loktanella fryxellensis</name>
    <dbReference type="NCBI Taxonomy" id="245187"/>
    <lineage>
        <taxon>Bacteria</taxon>
        <taxon>Pseudomonadati</taxon>
        <taxon>Pseudomonadota</taxon>
        <taxon>Alphaproteobacteria</taxon>
        <taxon>Rhodobacterales</taxon>
        <taxon>Roseobacteraceae</taxon>
        <taxon>Loktanella</taxon>
    </lineage>
</organism>
<feature type="domain" description="Glycosyltransferase 2-like" evidence="1">
    <location>
        <begin position="9"/>
        <end position="137"/>
    </location>
</feature>
<dbReference type="Pfam" id="PF00535">
    <property type="entry name" value="Glycos_transf_2"/>
    <property type="match status" value="1"/>
</dbReference>
<dbReference type="STRING" id="245187.SAMN04488003_108144"/>
<dbReference type="SUPFAM" id="SSF53448">
    <property type="entry name" value="Nucleotide-diphospho-sugar transferases"/>
    <property type="match status" value="1"/>
</dbReference>
<dbReference type="EMBL" id="FOCI01000008">
    <property type="protein sequence ID" value="SEN06494.1"/>
    <property type="molecule type" value="Genomic_DNA"/>
</dbReference>
<dbReference type="Gene3D" id="3.90.550.10">
    <property type="entry name" value="Spore Coat Polysaccharide Biosynthesis Protein SpsA, Chain A"/>
    <property type="match status" value="1"/>
</dbReference>
<protein>
    <submittedName>
        <fullName evidence="2">Glycosyl transferase family 2</fullName>
    </submittedName>
</protein>
<proteinExistence type="predicted"/>
<dbReference type="PANTHER" id="PTHR22916">
    <property type="entry name" value="GLYCOSYLTRANSFERASE"/>
    <property type="match status" value="1"/>
</dbReference>
<name>A0A1H8DI98_9RHOB</name>
<gene>
    <name evidence="2" type="ORF">SAMN04488003_108144</name>
</gene>
<evidence type="ECO:0000313" key="2">
    <source>
        <dbReference type="EMBL" id="SEN06494.1"/>
    </source>
</evidence>
<accession>A0A1H8DI98</accession>
<evidence type="ECO:0000259" key="1">
    <source>
        <dbReference type="Pfam" id="PF00535"/>
    </source>
</evidence>
<dbReference type="InterPro" id="IPR029044">
    <property type="entry name" value="Nucleotide-diphossugar_trans"/>
</dbReference>
<evidence type="ECO:0000313" key="3">
    <source>
        <dbReference type="Proteomes" id="UP000199585"/>
    </source>
</evidence>
<dbReference type="OrthoDB" id="5291101at2"/>